<dbReference type="KEGG" id="ptk:EXN22_23340"/>
<gene>
    <name evidence="18" type="ORF">EXN22_23340</name>
</gene>
<dbReference type="Pfam" id="PF00593">
    <property type="entry name" value="TonB_dep_Rec_b-barrel"/>
    <property type="match status" value="1"/>
</dbReference>
<dbReference type="GO" id="GO:0009279">
    <property type="term" value="C:cell outer membrane"/>
    <property type="evidence" value="ECO:0007669"/>
    <property type="project" value="UniProtKB-SubCell"/>
</dbReference>
<dbReference type="RefSeq" id="WP_130266280.1">
    <property type="nucleotide sequence ID" value="NZ_CP035952.1"/>
</dbReference>
<evidence type="ECO:0000256" key="2">
    <source>
        <dbReference type="ARBA" id="ARBA00009810"/>
    </source>
</evidence>
<protein>
    <submittedName>
        <fullName evidence="18">TonB-dependent siderophore receptor</fullName>
    </submittedName>
</protein>
<keyword evidence="13 14" id="KW-0998">Cell outer membrane</keyword>
<accession>A0A411MNT7</accession>
<dbReference type="Gene3D" id="2.170.130.10">
    <property type="entry name" value="TonB-dependent receptor, plug domain"/>
    <property type="match status" value="1"/>
</dbReference>
<keyword evidence="9" id="KW-0406">Ion transport</keyword>
<evidence type="ECO:0000256" key="14">
    <source>
        <dbReference type="PROSITE-ProRule" id="PRU01360"/>
    </source>
</evidence>
<keyword evidence="6 14" id="KW-0812">Transmembrane</keyword>
<evidence type="ECO:0000256" key="16">
    <source>
        <dbReference type="SAM" id="SignalP"/>
    </source>
</evidence>
<evidence type="ECO:0000313" key="18">
    <source>
        <dbReference type="EMBL" id="QBF28482.1"/>
    </source>
</evidence>
<evidence type="ECO:0000313" key="19">
    <source>
        <dbReference type="Proteomes" id="UP000291130"/>
    </source>
</evidence>
<keyword evidence="19" id="KW-1185">Reference proteome</keyword>
<dbReference type="Pfam" id="PF07715">
    <property type="entry name" value="Plug"/>
    <property type="match status" value="1"/>
</dbReference>
<keyword evidence="4 14" id="KW-1134">Transmembrane beta strand</keyword>
<comment type="similarity">
    <text evidence="2 14 15">Belongs to the TonB-dependent receptor family.</text>
</comment>
<keyword evidence="3 14" id="KW-0813">Transport</keyword>
<comment type="subcellular location">
    <subcellularLocation>
        <location evidence="1 14">Cell outer membrane</location>
        <topology evidence="1 14">Multi-pass membrane protein</topology>
    </subcellularLocation>
</comment>
<evidence type="ECO:0000256" key="10">
    <source>
        <dbReference type="ARBA" id="ARBA00023077"/>
    </source>
</evidence>
<dbReference type="InterPro" id="IPR010105">
    <property type="entry name" value="TonB_sidphr_rcpt"/>
</dbReference>
<dbReference type="InterPro" id="IPR011662">
    <property type="entry name" value="Secretin/TonB_short_N"/>
</dbReference>
<dbReference type="InterPro" id="IPR037066">
    <property type="entry name" value="Plug_dom_sf"/>
</dbReference>
<evidence type="ECO:0000259" key="17">
    <source>
        <dbReference type="SMART" id="SM00965"/>
    </source>
</evidence>
<keyword evidence="8" id="KW-0408">Iron</keyword>
<dbReference type="Pfam" id="PF07660">
    <property type="entry name" value="STN"/>
    <property type="match status" value="1"/>
</dbReference>
<dbReference type="Gene3D" id="3.55.50.30">
    <property type="match status" value="1"/>
</dbReference>
<dbReference type="EMBL" id="CP035952">
    <property type="protein sequence ID" value="QBF28482.1"/>
    <property type="molecule type" value="Genomic_DNA"/>
</dbReference>
<dbReference type="InterPro" id="IPR000531">
    <property type="entry name" value="Beta-barrel_TonB"/>
</dbReference>
<dbReference type="NCBIfam" id="TIGR01783">
    <property type="entry name" value="TonB-siderophor"/>
    <property type="match status" value="1"/>
</dbReference>
<dbReference type="InterPro" id="IPR036942">
    <property type="entry name" value="Beta-barrel_TonB_sf"/>
</dbReference>
<feature type="chain" id="PRO_5019044609" evidence="16">
    <location>
        <begin position="42"/>
        <end position="850"/>
    </location>
</feature>
<dbReference type="GO" id="GO:0038023">
    <property type="term" value="F:signaling receptor activity"/>
    <property type="evidence" value="ECO:0007669"/>
    <property type="project" value="InterPro"/>
</dbReference>
<dbReference type="PANTHER" id="PTHR32552">
    <property type="entry name" value="FERRICHROME IRON RECEPTOR-RELATED"/>
    <property type="match status" value="1"/>
</dbReference>
<evidence type="ECO:0000256" key="13">
    <source>
        <dbReference type="ARBA" id="ARBA00023237"/>
    </source>
</evidence>
<dbReference type="Proteomes" id="UP000291130">
    <property type="component" value="Chromosome"/>
</dbReference>
<dbReference type="GO" id="GO:0015344">
    <property type="term" value="F:siderophore uptake transmembrane transporter activity"/>
    <property type="evidence" value="ECO:0007669"/>
    <property type="project" value="TreeGrafter"/>
</dbReference>
<evidence type="ECO:0000256" key="5">
    <source>
        <dbReference type="ARBA" id="ARBA00022496"/>
    </source>
</evidence>
<evidence type="ECO:0000256" key="6">
    <source>
        <dbReference type="ARBA" id="ARBA00022692"/>
    </source>
</evidence>
<dbReference type="FunFam" id="2.170.130.10:FF:000010">
    <property type="entry name" value="Ferripyoverdine receptor"/>
    <property type="match status" value="1"/>
</dbReference>
<dbReference type="InterPro" id="IPR012910">
    <property type="entry name" value="Plug_dom"/>
</dbReference>
<evidence type="ECO:0000256" key="8">
    <source>
        <dbReference type="ARBA" id="ARBA00023004"/>
    </source>
</evidence>
<dbReference type="AlphaFoldDB" id="A0A411MNT7"/>
<keyword evidence="7 16" id="KW-0732">Signal</keyword>
<proteinExistence type="inferred from homology"/>
<dbReference type="SMART" id="SM00965">
    <property type="entry name" value="STN"/>
    <property type="match status" value="1"/>
</dbReference>
<keyword evidence="12 18" id="KW-0675">Receptor</keyword>
<evidence type="ECO:0000256" key="11">
    <source>
        <dbReference type="ARBA" id="ARBA00023136"/>
    </source>
</evidence>
<evidence type="ECO:0000256" key="3">
    <source>
        <dbReference type="ARBA" id="ARBA00022448"/>
    </source>
</evidence>
<dbReference type="Gene3D" id="2.40.170.20">
    <property type="entry name" value="TonB-dependent receptor, beta-barrel domain"/>
    <property type="match status" value="1"/>
</dbReference>
<feature type="signal peptide" evidence="16">
    <location>
        <begin position="1"/>
        <end position="41"/>
    </location>
</feature>
<evidence type="ECO:0000256" key="9">
    <source>
        <dbReference type="ARBA" id="ARBA00023065"/>
    </source>
</evidence>
<keyword evidence="5" id="KW-0410">Iron transport</keyword>
<dbReference type="GO" id="GO:0015891">
    <property type="term" value="P:siderophore transport"/>
    <property type="evidence" value="ECO:0007669"/>
    <property type="project" value="InterPro"/>
</dbReference>
<evidence type="ECO:0000256" key="1">
    <source>
        <dbReference type="ARBA" id="ARBA00004571"/>
    </source>
</evidence>
<dbReference type="PANTHER" id="PTHR32552:SF74">
    <property type="entry name" value="HYDROXAMATE SIDEROPHORE RECEPTOR FHUE"/>
    <property type="match status" value="1"/>
</dbReference>
<organism evidence="18 19">
    <name type="scientific">Pseudomonas tructae</name>
    <dbReference type="NCBI Taxonomy" id="2518644"/>
    <lineage>
        <taxon>Bacteria</taxon>
        <taxon>Pseudomonadati</taxon>
        <taxon>Pseudomonadota</taxon>
        <taxon>Gammaproteobacteria</taxon>
        <taxon>Pseudomonadales</taxon>
        <taxon>Pseudomonadaceae</taxon>
        <taxon>Pseudomonas</taxon>
    </lineage>
</organism>
<evidence type="ECO:0000256" key="4">
    <source>
        <dbReference type="ARBA" id="ARBA00022452"/>
    </source>
</evidence>
<keyword evidence="11 14" id="KW-0472">Membrane</keyword>
<reference evidence="18 19" key="1">
    <citation type="submission" date="2019-02" db="EMBL/GenBank/DDBJ databases">
        <title>Complete genome sequence of Pseudomonas sp. SNU WT1 isolated from rainbow trout.</title>
        <authorList>
            <person name="Oh W.T."/>
            <person name="Park S.C."/>
        </authorList>
    </citation>
    <scope>NUCLEOTIDE SEQUENCE [LARGE SCALE GENOMIC DNA]</scope>
    <source>
        <strain evidence="18 19">SNU WT1</strain>
    </source>
</reference>
<evidence type="ECO:0000256" key="12">
    <source>
        <dbReference type="ARBA" id="ARBA00023170"/>
    </source>
</evidence>
<dbReference type="CDD" id="cd01347">
    <property type="entry name" value="ligand_gated_channel"/>
    <property type="match status" value="1"/>
</dbReference>
<name>A0A411MNT7_9PSED</name>
<evidence type="ECO:0000256" key="15">
    <source>
        <dbReference type="RuleBase" id="RU003357"/>
    </source>
</evidence>
<dbReference type="PROSITE" id="PS52016">
    <property type="entry name" value="TONB_DEPENDENT_REC_3"/>
    <property type="match status" value="1"/>
</dbReference>
<sequence>MPTPFARPHPSRPCAMRLKPLLLASAIGCVSALGAWPQAQAASSSQAQTRTYAIGAQPLESAILQWSASSGIQLFVDGALTRGKTSSAVHGEYTASAALQQLLAGTGLSFVLAEGNRAYLQQRSDGEAAVELGATTIQGQGLGALSENSGSYITGATSVGSKVAQSLKEVPHSVSVVTRQRIEDQNLTTLTDALDKTTGVTLQKNGASGSSLGNDTNFFSRGFAVSNIQFDGGAPMDTSISGYGSISQLDLAQYDHVEFLRGVDGLYSGSGNPGGTINLVRKRALDHNQLKFSASAGSWDTYRSELDVTGPLNDAGNVRGRAGMAYQDNRFFYDVANMEKHLYYGSLEFDLSPDTLLTVGASYQENEGIPNFGGLPRYKNGDDIGLSHDTAYLASWGSVQEKTRQAYLKLDHNFNEDWLWTTDLTWMDMDRDGNSLFANGAVDPITHKGTTWLNYPAKTGLERKGINSYLKGGFELFDLHHDVLVGADYSTADGYTVQRWGLLNGTALDIFNPVQPLDPGSTPNKTDDNTTEKYGYYGMTRLSLNERTKLILGARVSTYKYRDLEVFFDDFGNVLEDPAPYKRRFKEQGVTTPYAGLIYDLTPNWSTYVSYAETYKPQFLQVAYPNQALDAATAKNYEVGLKGLLFDDKVNTSFAIYRIEQQGAAIADPRYPQTYGANNCCFLSQGEVVSEGFDAEISGELLTGLDLFAGYTYNHTVDKANDETRAIYSAVTPKHLFKLWGTYRLPGDLEKWKVGLGVTAQSNNGRSGTVNPYNPSTGRYDGDAEAFTFNQAGYAIWASSLEYQIDKHWSAIANANNLFDKKYYQTVGTSANGNFYGEPRNFTLTVRATY</sequence>
<dbReference type="OrthoDB" id="8663017at2"/>
<keyword evidence="10 15" id="KW-0798">TonB box</keyword>
<feature type="domain" description="Secretin/TonB short N-terminal" evidence="17">
    <location>
        <begin position="72"/>
        <end position="123"/>
    </location>
</feature>
<evidence type="ECO:0000256" key="7">
    <source>
        <dbReference type="ARBA" id="ARBA00022729"/>
    </source>
</evidence>
<dbReference type="InterPro" id="IPR039426">
    <property type="entry name" value="TonB-dep_rcpt-like"/>
</dbReference>
<dbReference type="SUPFAM" id="SSF56935">
    <property type="entry name" value="Porins"/>
    <property type="match status" value="1"/>
</dbReference>